<evidence type="ECO:0000313" key="1">
    <source>
        <dbReference type="EMBL" id="KAI7996511.1"/>
    </source>
</evidence>
<keyword evidence="2" id="KW-1185">Reference proteome</keyword>
<protein>
    <submittedName>
        <fullName evidence="1">Protein SIEVE ELEMENT OCCLUSION A</fullName>
    </submittedName>
</protein>
<dbReference type="EMBL" id="CM045767">
    <property type="protein sequence ID" value="KAI7996511.1"/>
    <property type="molecule type" value="Genomic_DNA"/>
</dbReference>
<sequence>MQEIMTLLSFDGNDQPWAVISRGTAEMAEAKGDTMLQSLVKFEEWKDHAKEVGFVNALNDELYELHTPEHCNHMILSCTAENILERVVCVECGGPMEKFIMYRCCN</sequence>
<reference evidence="1 2" key="1">
    <citation type="journal article" date="2022" name="Plant J.">
        <title>Chromosome-level genome of Camellia lanceoleosa provides a valuable resource for understanding genome evolution and self-incompatibility.</title>
        <authorList>
            <person name="Gong W."/>
            <person name="Xiao S."/>
            <person name="Wang L."/>
            <person name="Liao Z."/>
            <person name="Chang Y."/>
            <person name="Mo W."/>
            <person name="Hu G."/>
            <person name="Li W."/>
            <person name="Zhao G."/>
            <person name="Zhu H."/>
            <person name="Hu X."/>
            <person name="Ji K."/>
            <person name="Xiang X."/>
            <person name="Song Q."/>
            <person name="Yuan D."/>
            <person name="Jin S."/>
            <person name="Zhang L."/>
        </authorList>
    </citation>
    <scope>NUCLEOTIDE SEQUENCE [LARGE SCALE GENOMIC DNA]</scope>
    <source>
        <strain evidence="1">SQ_2022a</strain>
    </source>
</reference>
<proteinExistence type="predicted"/>
<comment type="caution">
    <text evidence="1">The sequence shown here is derived from an EMBL/GenBank/DDBJ whole genome shotgun (WGS) entry which is preliminary data.</text>
</comment>
<name>A0ACC0G8Y6_9ERIC</name>
<evidence type="ECO:0000313" key="2">
    <source>
        <dbReference type="Proteomes" id="UP001060215"/>
    </source>
</evidence>
<gene>
    <name evidence="1" type="ORF">LOK49_LG10G00257</name>
</gene>
<dbReference type="Proteomes" id="UP001060215">
    <property type="component" value="Chromosome 10"/>
</dbReference>
<accession>A0ACC0G8Y6</accession>
<organism evidence="1 2">
    <name type="scientific">Camellia lanceoleosa</name>
    <dbReference type="NCBI Taxonomy" id="1840588"/>
    <lineage>
        <taxon>Eukaryota</taxon>
        <taxon>Viridiplantae</taxon>
        <taxon>Streptophyta</taxon>
        <taxon>Embryophyta</taxon>
        <taxon>Tracheophyta</taxon>
        <taxon>Spermatophyta</taxon>
        <taxon>Magnoliopsida</taxon>
        <taxon>eudicotyledons</taxon>
        <taxon>Gunneridae</taxon>
        <taxon>Pentapetalae</taxon>
        <taxon>asterids</taxon>
        <taxon>Ericales</taxon>
        <taxon>Theaceae</taxon>
        <taxon>Camellia</taxon>
    </lineage>
</organism>